<keyword evidence="5 11" id="KW-0808">Transferase</keyword>
<dbReference type="PRINTS" id="PR01100">
    <property type="entry name" value="SHIKIMTKNASE"/>
</dbReference>
<dbReference type="OrthoDB" id="9800332at2"/>
<evidence type="ECO:0000256" key="8">
    <source>
        <dbReference type="ARBA" id="ARBA00022840"/>
    </source>
</evidence>
<keyword evidence="7 11" id="KW-0418">Kinase</keyword>
<dbReference type="Gene3D" id="3.40.50.300">
    <property type="entry name" value="P-loop containing nucleotide triphosphate hydrolases"/>
    <property type="match status" value="1"/>
</dbReference>
<feature type="binding site" evidence="11">
    <location>
        <position position="68"/>
    </location>
    <ligand>
        <name>substrate</name>
    </ligand>
</feature>
<evidence type="ECO:0000256" key="9">
    <source>
        <dbReference type="ARBA" id="ARBA00023141"/>
    </source>
</evidence>
<dbReference type="GO" id="GO:0005524">
    <property type="term" value="F:ATP binding"/>
    <property type="evidence" value="ECO:0007669"/>
    <property type="project" value="UniProtKB-UniRule"/>
</dbReference>
<feature type="binding site" evidence="11">
    <location>
        <begin position="2"/>
        <end position="7"/>
    </location>
    <ligand>
        <name>ATP</name>
        <dbReference type="ChEBI" id="CHEBI:30616"/>
    </ligand>
</feature>
<dbReference type="Proteomes" id="UP000291259">
    <property type="component" value="Chromosome"/>
</dbReference>
<evidence type="ECO:0000256" key="6">
    <source>
        <dbReference type="ARBA" id="ARBA00022741"/>
    </source>
</evidence>
<organism evidence="12 13">
    <name type="scientific">Agromyces protaetiae</name>
    <dbReference type="NCBI Taxonomy" id="2509455"/>
    <lineage>
        <taxon>Bacteria</taxon>
        <taxon>Bacillati</taxon>
        <taxon>Actinomycetota</taxon>
        <taxon>Actinomycetes</taxon>
        <taxon>Micrococcales</taxon>
        <taxon>Microbacteriaceae</taxon>
        <taxon>Agromyces</taxon>
    </lineage>
</organism>
<dbReference type="GO" id="GO:0005829">
    <property type="term" value="C:cytosol"/>
    <property type="evidence" value="ECO:0007669"/>
    <property type="project" value="TreeGrafter"/>
</dbReference>
<evidence type="ECO:0000256" key="1">
    <source>
        <dbReference type="ARBA" id="ARBA00004842"/>
    </source>
</evidence>
<dbReference type="SUPFAM" id="SSF52540">
    <property type="entry name" value="P-loop containing nucleoside triphosphate hydrolases"/>
    <property type="match status" value="1"/>
</dbReference>
<dbReference type="InterPro" id="IPR027417">
    <property type="entry name" value="P-loop_NTPase"/>
</dbReference>
<evidence type="ECO:0000256" key="10">
    <source>
        <dbReference type="ARBA" id="ARBA00048567"/>
    </source>
</evidence>
<comment type="function">
    <text evidence="11">Catalyzes the specific phosphorylation of the 3-hydroxyl group of shikimic acid using ATP as a cosubstrate.</text>
</comment>
<dbReference type="GO" id="GO:0009423">
    <property type="term" value="P:chorismate biosynthetic process"/>
    <property type="evidence" value="ECO:0007669"/>
    <property type="project" value="UniProtKB-UniRule"/>
</dbReference>
<dbReference type="AlphaFoldDB" id="A0A4P6FK37"/>
<protein>
    <recommendedName>
        <fullName evidence="3 11">Shikimate kinase</fullName>
        <shortName evidence="11">SK</shortName>
        <ecNumber evidence="3 11">2.7.1.71</ecNumber>
    </recommendedName>
</protein>
<evidence type="ECO:0000256" key="3">
    <source>
        <dbReference type="ARBA" id="ARBA00012154"/>
    </source>
</evidence>
<keyword evidence="9 11" id="KW-0057">Aromatic amino acid biosynthesis</keyword>
<dbReference type="KEGG" id="agf:ET445_11740"/>
<dbReference type="Pfam" id="PF01202">
    <property type="entry name" value="SKI"/>
    <property type="match status" value="1"/>
</dbReference>
<dbReference type="InterPro" id="IPR000623">
    <property type="entry name" value="Shikimate_kinase/TSH1"/>
</dbReference>
<dbReference type="PANTHER" id="PTHR21087:SF16">
    <property type="entry name" value="SHIKIMATE KINASE 1, CHLOROPLASTIC"/>
    <property type="match status" value="1"/>
</dbReference>
<comment type="similarity">
    <text evidence="2 11">Belongs to the shikimate kinase family.</text>
</comment>
<dbReference type="EC" id="2.7.1.71" evidence="3 11"/>
<name>A0A4P6FK37_9MICO</name>
<dbReference type="CDD" id="cd00464">
    <property type="entry name" value="SK"/>
    <property type="match status" value="1"/>
</dbReference>
<feature type="binding site" evidence="11">
    <location>
        <position position="6"/>
    </location>
    <ligand>
        <name>Mg(2+)</name>
        <dbReference type="ChEBI" id="CHEBI:18420"/>
    </ligand>
</feature>
<dbReference type="GO" id="GO:0004765">
    <property type="term" value="F:shikimate kinase activity"/>
    <property type="evidence" value="ECO:0007669"/>
    <property type="project" value="UniProtKB-UniRule"/>
</dbReference>
<gene>
    <name evidence="11" type="primary">aroK</name>
    <name evidence="12" type="ORF">ET445_11740</name>
</gene>
<keyword evidence="13" id="KW-1185">Reference proteome</keyword>
<comment type="pathway">
    <text evidence="1 11">Metabolic intermediate biosynthesis; chorismate biosynthesis; chorismate from D-erythrose 4-phosphate and phosphoenolpyruvate: step 5/7.</text>
</comment>
<keyword evidence="8 11" id="KW-0067">ATP-binding</keyword>
<comment type="catalytic activity">
    <reaction evidence="10 11">
        <text>shikimate + ATP = 3-phosphoshikimate + ADP + H(+)</text>
        <dbReference type="Rhea" id="RHEA:13121"/>
        <dbReference type="ChEBI" id="CHEBI:15378"/>
        <dbReference type="ChEBI" id="CHEBI:30616"/>
        <dbReference type="ChEBI" id="CHEBI:36208"/>
        <dbReference type="ChEBI" id="CHEBI:145989"/>
        <dbReference type="ChEBI" id="CHEBI:456216"/>
        <dbReference type="EC" id="2.7.1.71"/>
    </reaction>
</comment>
<evidence type="ECO:0000256" key="7">
    <source>
        <dbReference type="ARBA" id="ARBA00022777"/>
    </source>
</evidence>
<dbReference type="PANTHER" id="PTHR21087">
    <property type="entry name" value="SHIKIMATE KINASE"/>
    <property type="match status" value="1"/>
</dbReference>
<keyword evidence="6 11" id="KW-0547">Nucleotide-binding</keyword>
<evidence type="ECO:0000256" key="2">
    <source>
        <dbReference type="ARBA" id="ARBA00006997"/>
    </source>
</evidence>
<reference evidence="12 13" key="1">
    <citation type="submission" date="2019-01" db="EMBL/GenBank/DDBJ databases">
        <title>Genome sequencing of strain FW100M-8.</title>
        <authorList>
            <person name="Heo J."/>
            <person name="Kim S.-J."/>
            <person name="Kim J.-S."/>
            <person name="Hong S.-B."/>
            <person name="Kwon S.-W."/>
        </authorList>
    </citation>
    <scope>NUCLEOTIDE SEQUENCE [LARGE SCALE GENOMIC DNA]</scope>
    <source>
        <strain evidence="12 13">FW100M-8</strain>
    </source>
</reference>
<dbReference type="GO" id="GO:0008652">
    <property type="term" value="P:amino acid biosynthetic process"/>
    <property type="evidence" value="ECO:0007669"/>
    <property type="project" value="UniProtKB-KW"/>
</dbReference>
<dbReference type="EMBL" id="CP035491">
    <property type="protein sequence ID" value="QAY74989.1"/>
    <property type="molecule type" value="Genomic_DNA"/>
</dbReference>
<accession>A0A4P6FK37</accession>
<dbReference type="HAMAP" id="MF_00109">
    <property type="entry name" value="Shikimate_kinase"/>
    <property type="match status" value="1"/>
</dbReference>
<evidence type="ECO:0000256" key="4">
    <source>
        <dbReference type="ARBA" id="ARBA00022605"/>
    </source>
</evidence>
<dbReference type="UniPathway" id="UPA00053">
    <property type="reaction ID" value="UER00088"/>
</dbReference>
<dbReference type="InterPro" id="IPR031322">
    <property type="entry name" value="Shikimate/glucono_kinase"/>
</dbReference>
<dbReference type="InterPro" id="IPR023000">
    <property type="entry name" value="Shikimate_kinase_CS"/>
</dbReference>
<dbReference type="GO" id="GO:0000287">
    <property type="term" value="F:magnesium ion binding"/>
    <property type="evidence" value="ECO:0007669"/>
    <property type="project" value="UniProtKB-UniRule"/>
</dbReference>
<keyword evidence="11" id="KW-0460">Magnesium</keyword>
<dbReference type="GO" id="GO:0009073">
    <property type="term" value="P:aromatic amino acid family biosynthetic process"/>
    <property type="evidence" value="ECO:0007669"/>
    <property type="project" value="UniProtKB-KW"/>
</dbReference>
<feature type="binding site" evidence="11">
    <location>
        <position position="24"/>
    </location>
    <ligand>
        <name>substrate</name>
    </ligand>
</feature>
<evidence type="ECO:0000313" key="12">
    <source>
        <dbReference type="EMBL" id="QAY74989.1"/>
    </source>
</evidence>
<evidence type="ECO:0000256" key="5">
    <source>
        <dbReference type="ARBA" id="ARBA00022679"/>
    </source>
</evidence>
<keyword evidence="4 11" id="KW-0028">Amino-acid biosynthesis</keyword>
<evidence type="ECO:0000256" key="11">
    <source>
        <dbReference type="HAMAP-Rule" id="MF_00109"/>
    </source>
</evidence>
<sequence>MGAGKSRIGHRLASELGLPFVDTDQRIVAGHGPIPEIFARDGEHEFRRIEREAVAAAIREQAVVALGGGAVLHPDTRTDLETLQAVTVVLLRVDADAVEARLAGGGRPLLEQGGIERWTQILAEREPVYTALADIDVDTSRRPVARIVEDITGRLGASE</sequence>
<dbReference type="PROSITE" id="PS01128">
    <property type="entry name" value="SHIKIMATE_KINASE"/>
    <property type="match status" value="1"/>
</dbReference>
<comment type="cofactor">
    <cofactor evidence="11">
        <name>Mg(2+)</name>
        <dbReference type="ChEBI" id="CHEBI:18420"/>
    </cofactor>
    <text evidence="11">Binds 1 Mg(2+) ion per subunit.</text>
</comment>
<comment type="subcellular location">
    <subcellularLocation>
        <location evidence="11">Cytoplasm</location>
    </subcellularLocation>
</comment>
<keyword evidence="11" id="KW-0963">Cytoplasm</keyword>
<keyword evidence="11" id="KW-0479">Metal-binding</keyword>
<evidence type="ECO:0000313" key="13">
    <source>
        <dbReference type="Proteomes" id="UP000291259"/>
    </source>
</evidence>
<proteinExistence type="inferred from homology"/>
<feature type="binding site" evidence="11">
    <location>
        <position position="125"/>
    </location>
    <ligand>
        <name>substrate</name>
    </ligand>
</feature>
<feature type="binding site" evidence="11">
    <location>
        <position position="107"/>
    </location>
    <ligand>
        <name>ATP</name>
        <dbReference type="ChEBI" id="CHEBI:30616"/>
    </ligand>
</feature>
<comment type="subunit">
    <text evidence="11">Monomer.</text>
</comment>
<feature type="binding site" evidence="11">
    <location>
        <position position="47"/>
    </location>
    <ligand>
        <name>substrate</name>
    </ligand>
</feature>
<feature type="binding site" evidence="11">
    <location>
        <position position="142"/>
    </location>
    <ligand>
        <name>ATP</name>
        <dbReference type="ChEBI" id="CHEBI:30616"/>
    </ligand>
</feature>